<keyword evidence="4 5" id="KW-0694">RNA-binding</keyword>
<evidence type="ECO:0000313" key="12">
    <source>
        <dbReference type="Proteomes" id="UP001190700"/>
    </source>
</evidence>
<dbReference type="InterPro" id="IPR012677">
    <property type="entry name" value="Nucleotide-bd_a/b_plait_sf"/>
</dbReference>
<feature type="compositionally biased region" description="Basic and acidic residues" evidence="8">
    <location>
        <begin position="433"/>
        <end position="442"/>
    </location>
</feature>
<keyword evidence="2 6" id="KW-0863">Zinc-finger</keyword>
<keyword evidence="3" id="KW-0862">Zinc</keyword>
<evidence type="ECO:0000259" key="10">
    <source>
        <dbReference type="PROSITE" id="PS50199"/>
    </source>
</evidence>
<dbReference type="InterPro" id="IPR035979">
    <property type="entry name" value="RBD_domain_sf"/>
</dbReference>
<dbReference type="GO" id="GO:0005737">
    <property type="term" value="C:cytoplasm"/>
    <property type="evidence" value="ECO:0007669"/>
    <property type="project" value="TreeGrafter"/>
</dbReference>
<evidence type="ECO:0000256" key="6">
    <source>
        <dbReference type="PROSITE-ProRule" id="PRU00322"/>
    </source>
</evidence>
<feature type="compositionally biased region" description="Basic and acidic residues" evidence="8">
    <location>
        <begin position="351"/>
        <end position="368"/>
    </location>
</feature>
<feature type="region of interest" description="Disordered" evidence="8">
    <location>
        <begin position="312"/>
        <end position="368"/>
    </location>
</feature>
<feature type="domain" description="RRM" evidence="9">
    <location>
        <begin position="222"/>
        <end position="309"/>
    </location>
</feature>
<dbReference type="PROSITE" id="PS50102">
    <property type="entry name" value="RRM"/>
    <property type="match status" value="2"/>
</dbReference>
<dbReference type="GO" id="GO:0005634">
    <property type="term" value="C:nucleus"/>
    <property type="evidence" value="ECO:0007669"/>
    <property type="project" value="TreeGrafter"/>
</dbReference>
<dbReference type="Pfam" id="PF00076">
    <property type="entry name" value="RRM_1"/>
    <property type="match status" value="2"/>
</dbReference>
<feature type="region of interest" description="Disordered" evidence="8">
    <location>
        <begin position="196"/>
        <end position="218"/>
    </location>
</feature>
<dbReference type="GO" id="GO:0003729">
    <property type="term" value="F:mRNA binding"/>
    <property type="evidence" value="ECO:0007669"/>
    <property type="project" value="TreeGrafter"/>
</dbReference>
<feature type="region of interest" description="Disordered" evidence="8">
    <location>
        <begin position="396"/>
        <end position="442"/>
    </location>
</feature>
<dbReference type="GO" id="GO:0008270">
    <property type="term" value="F:zinc ion binding"/>
    <property type="evidence" value="ECO:0007669"/>
    <property type="project" value="UniProtKB-KW"/>
</dbReference>
<feature type="compositionally biased region" description="Basic residues" evidence="8">
    <location>
        <begin position="415"/>
        <end position="427"/>
    </location>
</feature>
<keyword evidence="7" id="KW-0175">Coiled coil</keyword>
<feature type="compositionally biased region" description="Basic and acidic residues" evidence="8">
    <location>
        <begin position="312"/>
        <end position="338"/>
    </location>
</feature>
<organism evidence="11 12">
    <name type="scientific">Cymbomonas tetramitiformis</name>
    <dbReference type="NCBI Taxonomy" id="36881"/>
    <lineage>
        <taxon>Eukaryota</taxon>
        <taxon>Viridiplantae</taxon>
        <taxon>Chlorophyta</taxon>
        <taxon>Pyramimonadophyceae</taxon>
        <taxon>Pyramimonadales</taxon>
        <taxon>Pyramimonadaceae</taxon>
        <taxon>Cymbomonas</taxon>
    </lineage>
</organism>
<reference evidence="11 12" key="1">
    <citation type="journal article" date="2015" name="Genome Biol. Evol.">
        <title>Comparative Genomics of a Bacterivorous Green Alga Reveals Evolutionary Causalities and Consequences of Phago-Mixotrophic Mode of Nutrition.</title>
        <authorList>
            <person name="Burns J.A."/>
            <person name="Paasch A."/>
            <person name="Narechania A."/>
            <person name="Kim E."/>
        </authorList>
    </citation>
    <scope>NUCLEOTIDE SEQUENCE [LARGE SCALE GENOMIC DNA]</scope>
    <source>
        <strain evidence="11 12">PLY_AMNH</strain>
    </source>
</reference>
<dbReference type="SMART" id="SM00360">
    <property type="entry name" value="RRM"/>
    <property type="match status" value="2"/>
</dbReference>
<dbReference type="CDD" id="cd00590">
    <property type="entry name" value="RRM_SF"/>
    <property type="match status" value="1"/>
</dbReference>
<dbReference type="InterPro" id="IPR036443">
    <property type="entry name" value="Znf_RanBP2_sf"/>
</dbReference>
<sequence>MLRRVSFPIRWGRVSTLQSGSAKKRILLCRPKPPSCVSSFSSSNEEKDLARSKGLTVDQHRAILASEAAHRELQRAKHAWKAEKVEELRKAKKEKERAEEERVQAEAKPDPRRIFVSGFSPEINWKTLKSHFQRVGPVLYTVVHHYTESDPVEEYRIGESKCCGIVQFESELDAAQALSELDQSDFEGSVIRIQKDKHPARPAPQKRTSTANVEPKAPPNSARLFVSGLSSETEWTDLKDHFQQIGTVAYADVYRYTSKSVYIPEGGLGESKGCGVVELVNEIDAKEALFQMHESELAGSCISVKWDKRPDKVWDGRQTRPSHLERDLSPSRSVRKEYPAGSSRQQKVQRHKDERPDEAKSMEPREGDWECPRCGVNVFASRAKCFKCGAKPKTVVHTAARGRFSSSRPGESAPKKARWKHGRHARRSQAFQRSHDDTNTES</sequence>
<dbReference type="InterPro" id="IPR000504">
    <property type="entry name" value="RRM_dom"/>
</dbReference>
<dbReference type="SMART" id="SM00547">
    <property type="entry name" value="ZnF_RBZ"/>
    <property type="match status" value="1"/>
</dbReference>
<name>A0AAE0KQI6_9CHLO</name>
<evidence type="ECO:0000313" key="11">
    <source>
        <dbReference type="EMBL" id="KAK3257027.1"/>
    </source>
</evidence>
<evidence type="ECO:0000256" key="7">
    <source>
        <dbReference type="SAM" id="Coils"/>
    </source>
</evidence>
<dbReference type="PROSITE" id="PS50199">
    <property type="entry name" value="ZF_RANBP2_2"/>
    <property type="match status" value="1"/>
</dbReference>
<dbReference type="InterPro" id="IPR050374">
    <property type="entry name" value="RRT5_SRSF_SR"/>
</dbReference>
<feature type="domain" description="RRM" evidence="9">
    <location>
        <begin position="112"/>
        <end position="198"/>
    </location>
</feature>
<dbReference type="AlphaFoldDB" id="A0AAE0KQI6"/>
<evidence type="ECO:0008006" key="13">
    <source>
        <dbReference type="Google" id="ProtNLM"/>
    </source>
</evidence>
<keyword evidence="1" id="KW-0479">Metal-binding</keyword>
<dbReference type="SUPFAM" id="SSF54928">
    <property type="entry name" value="RNA-binding domain, RBD"/>
    <property type="match status" value="1"/>
</dbReference>
<evidence type="ECO:0000256" key="1">
    <source>
        <dbReference type="ARBA" id="ARBA00022723"/>
    </source>
</evidence>
<evidence type="ECO:0000256" key="4">
    <source>
        <dbReference type="ARBA" id="ARBA00022884"/>
    </source>
</evidence>
<evidence type="ECO:0000259" key="9">
    <source>
        <dbReference type="PROSITE" id="PS50102"/>
    </source>
</evidence>
<evidence type="ECO:0000256" key="8">
    <source>
        <dbReference type="SAM" id="MobiDB-lite"/>
    </source>
</evidence>
<gene>
    <name evidence="11" type="ORF">CYMTET_33872</name>
</gene>
<dbReference type="PANTHER" id="PTHR23003">
    <property type="entry name" value="RNA RECOGNITION MOTIF RRM DOMAIN CONTAINING PROTEIN"/>
    <property type="match status" value="1"/>
</dbReference>
<evidence type="ECO:0000256" key="2">
    <source>
        <dbReference type="ARBA" id="ARBA00022771"/>
    </source>
</evidence>
<evidence type="ECO:0000256" key="5">
    <source>
        <dbReference type="PROSITE-ProRule" id="PRU00176"/>
    </source>
</evidence>
<accession>A0AAE0KQI6</accession>
<keyword evidence="12" id="KW-1185">Reference proteome</keyword>
<dbReference type="Gene3D" id="4.10.1060.10">
    <property type="entry name" value="Zinc finger, RanBP2-type"/>
    <property type="match status" value="1"/>
</dbReference>
<dbReference type="InterPro" id="IPR001876">
    <property type="entry name" value="Znf_RanBP2"/>
</dbReference>
<protein>
    <recommendedName>
        <fullName evidence="13">RNA-binding protein</fullName>
    </recommendedName>
</protein>
<evidence type="ECO:0000256" key="3">
    <source>
        <dbReference type="ARBA" id="ARBA00022833"/>
    </source>
</evidence>
<feature type="domain" description="RanBP2-type" evidence="10">
    <location>
        <begin position="365"/>
        <end position="394"/>
    </location>
</feature>
<dbReference type="Proteomes" id="UP001190700">
    <property type="component" value="Unassembled WGS sequence"/>
</dbReference>
<dbReference type="Gene3D" id="3.30.70.330">
    <property type="match status" value="2"/>
</dbReference>
<dbReference type="SUPFAM" id="SSF90209">
    <property type="entry name" value="Ran binding protein zinc finger-like"/>
    <property type="match status" value="1"/>
</dbReference>
<feature type="coiled-coil region" evidence="7">
    <location>
        <begin position="81"/>
        <end position="108"/>
    </location>
</feature>
<feature type="region of interest" description="Disordered" evidence="8">
    <location>
        <begin position="33"/>
        <end position="52"/>
    </location>
</feature>
<proteinExistence type="predicted"/>
<dbReference type="EMBL" id="LGRX02021120">
    <property type="protein sequence ID" value="KAK3257027.1"/>
    <property type="molecule type" value="Genomic_DNA"/>
</dbReference>
<comment type="caution">
    <text evidence="11">The sequence shown here is derived from an EMBL/GenBank/DDBJ whole genome shotgun (WGS) entry which is preliminary data.</text>
</comment>